<organism evidence="1 2">
    <name type="scientific">Dyella japonica A8</name>
    <dbReference type="NCBI Taxonomy" id="1217721"/>
    <lineage>
        <taxon>Bacteria</taxon>
        <taxon>Pseudomonadati</taxon>
        <taxon>Pseudomonadota</taxon>
        <taxon>Gammaproteobacteria</taxon>
        <taxon>Lysobacterales</taxon>
        <taxon>Rhodanobacteraceae</taxon>
        <taxon>Dyella</taxon>
    </lineage>
</organism>
<dbReference type="OrthoDB" id="1451252at2"/>
<name>A0A075K7T1_9GAMM</name>
<dbReference type="STRING" id="1217721.HY57_13535"/>
<evidence type="ECO:0000313" key="2">
    <source>
        <dbReference type="Proteomes" id="UP000027987"/>
    </source>
</evidence>
<keyword evidence="2" id="KW-1185">Reference proteome</keyword>
<evidence type="ECO:0000313" key="1">
    <source>
        <dbReference type="EMBL" id="AIF48203.1"/>
    </source>
</evidence>
<protein>
    <recommendedName>
        <fullName evidence="3">DUF4325 domain-containing protein</fullName>
    </recommendedName>
</protein>
<dbReference type="PATRIC" id="fig|1217721.7.peg.2791"/>
<dbReference type="KEGG" id="dja:HY57_13535"/>
<gene>
    <name evidence="1" type="ORF">HY57_13535</name>
</gene>
<dbReference type="RefSeq" id="WP_038579839.1">
    <property type="nucleotide sequence ID" value="NZ_ALOY01000184.1"/>
</dbReference>
<dbReference type="EMBL" id="CP008884">
    <property type="protein sequence ID" value="AIF48203.1"/>
    <property type="molecule type" value="Genomic_DNA"/>
</dbReference>
<dbReference type="HOGENOM" id="CLU_171000_0_0_6"/>
<accession>A0A075K7T1</accession>
<dbReference type="Proteomes" id="UP000027987">
    <property type="component" value="Chromosome"/>
</dbReference>
<reference evidence="1 2" key="1">
    <citation type="submission" date="2014-07" db="EMBL/GenBank/DDBJ databases">
        <title>Complete Genome Sequence of Dyella japonica Strain A8 Isolated from Malaysian Tropical Soil.</title>
        <authorList>
            <person name="Hui R.K.H."/>
            <person name="Chen J.-W."/>
            <person name="Chan K.-G."/>
            <person name="Leung F.C.C."/>
        </authorList>
    </citation>
    <scope>NUCLEOTIDE SEQUENCE [LARGE SCALE GENOMIC DNA]</scope>
    <source>
        <strain evidence="1 2">A8</strain>
    </source>
</reference>
<dbReference type="AlphaFoldDB" id="A0A075K7T1"/>
<sequence length="104" mass="11734">MVIDFENLGMPVFTGRDRGQKARHDLKLDSLAAGEVVQVRIPEETYAVTSSYFLGLFGPSVRELGGEGFEKQFQFSGPDFILSKIPDWIQRALRDKRDIFGRAP</sequence>
<proteinExistence type="predicted"/>
<evidence type="ECO:0008006" key="3">
    <source>
        <dbReference type="Google" id="ProtNLM"/>
    </source>
</evidence>